<evidence type="ECO:0000256" key="2">
    <source>
        <dbReference type="ARBA" id="ARBA00023002"/>
    </source>
</evidence>
<dbReference type="PROSITE" id="PS00671">
    <property type="entry name" value="D_2_HYDROXYACID_DH_3"/>
    <property type="match status" value="1"/>
</dbReference>
<dbReference type="InterPro" id="IPR006139">
    <property type="entry name" value="D-isomer_2_OHA_DH_cat_dom"/>
</dbReference>
<organism evidence="6 7">
    <name type="scientific">Nocardioides phosphati</name>
    <dbReference type="NCBI Taxonomy" id="1867775"/>
    <lineage>
        <taxon>Bacteria</taxon>
        <taxon>Bacillati</taxon>
        <taxon>Actinomycetota</taxon>
        <taxon>Actinomycetes</taxon>
        <taxon>Propionibacteriales</taxon>
        <taxon>Nocardioidaceae</taxon>
        <taxon>Nocardioides</taxon>
    </lineage>
</organism>
<evidence type="ECO:0000259" key="4">
    <source>
        <dbReference type="Pfam" id="PF00389"/>
    </source>
</evidence>
<feature type="domain" description="D-isomer specific 2-hydroxyacid dehydrogenase NAD-binding" evidence="5">
    <location>
        <begin position="113"/>
        <end position="286"/>
    </location>
</feature>
<dbReference type="SUPFAM" id="SSF52283">
    <property type="entry name" value="Formate/glycerate dehydrogenase catalytic domain-like"/>
    <property type="match status" value="1"/>
</dbReference>
<protein>
    <submittedName>
        <fullName evidence="6">Glycerate dehydrogenase</fullName>
    </submittedName>
</protein>
<dbReference type="RefSeq" id="WP_188783462.1">
    <property type="nucleotide sequence ID" value="NZ_BMNI01000003.1"/>
</dbReference>
<dbReference type="InterPro" id="IPR029753">
    <property type="entry name" value="D-isomer_DH_CS"/>
</dbReference>
<dbReference type="Pfam" id="PF02826">
    <property type="entry name" value="2-Hacid_dh_C"/>
    <property type="match status" value="1"/>
</dbReference>
<feature type="domain" description="D-isomer specific 2-hydroxyacid dehydrogenase catalytic" evidence="4">
    <location>
        <begin position="20"/>
        <end position="317"/>
    </location>
</feature>
<evidence type="ECO:0000259" key="5">
    <source>
        <dbReference type="Pfam" id="PF02826"/>
    </source>
</evidence>
<gene>
    <name evidence="6" type="ORF">GCM10011584_15760</name>
</gene>
<evidence type="ECO:0000313" key="7">
    <source>
        <dbReference type="Proteomes" id="UP000655410"/>
    </source>
</evidence>
<evidence type="ECO:0000256" key="1">
    <source>
        <dbReference type="ARBA" id="ARBA00005854"/>
    </source>
</evidence>
<dbReference type="PANTHER" id="PTHR10996">
    <property type="entry name" value="2-HYDROXYACID DEHYDROGENASE-RELATED"/>
    <property type="match status" value="1"/>
</dbReference>
<evidence type="ECO:0000313" key="6">
    <source>
        <dbReference type="EMBL" id="GGO88535.1"/>
    </source>
</evidence>
<evidence type="ECO:0000256" key="3">
    <source>
        <dbReference type="RuleBase" id="RU003719"/>
    </source>
</evidence>
<reference evidence="7" key="1">
    <citation type="journal article" date="2019" name="Int. J. Syst. Evol. Microbiol.">
        <title>The Global Catalogue of Microorganisms (GCM) 10K type strain sequencing project: providing services to taxonomists for standard genome sequencing and annotation.</title>
        <authorList>
            <consortium name="The Broad Institute Genomics Platform"/>
            <consortium name="The Broad Institute Genome Sequencing Center for Infectious Disease"/>
            <person name="Wu L."/>
            <person name="Ma J."/>
        </authorList>
    </citation>
    <scope>NUCLEOTIDE SEQUENCE [LARGE SCALE GENOMIC DNA]</scope>
    <source>
        <strain evidence="7">CGMCC 4.7371</strain>
    </source>
</reference>
<dbReference type="SUPFAM" id="SSF51735">
    <property type="entry name" value="NAD(P)-binding Rossmann-fold domains"/>
    <property type="match status" value="1"/>
</dbReference>
<dbReference type="InterPro" id="IPR036291">
    <property type="entry name" value="NAD(P)-bd_dom_sf"/>
</dbReference>
<dbReference type="Pfam" id="PF00389">
    <property type="entry name" value="2-Hacid_dh"/>
    <property type="match status" value="1"/>
</dbReference>
<comment type="caution">
    <text evidence="6">The sequence shown here is derived from an EMBL/GenBank/DDBJ whole genome shotgun (WGS) entry which is preliminary data.</text>
</comment>
<dbReference type="InterPro" id="IPR050223">
    <property type="entry name" value="D-isomer_2-hydroxyacid_DH"/>
</dbReference>
<dbReference type="PROSITE" id="PS00670">
    <property type="entry name" value="D_2_HYDROXYACID_DH_2"/>
    <property type="match status" value="1"/>
</dbReference>
<dbReference type="EMBL" id="BMNI01000003">
    <property type="protein sequence ID" value="GGO88535.1"/>
    <property type="molecule type" value="Genomic_DNA"/>
</dbReference>
<comment type="similarity">
    <text evidence="1 3">Belongs to the D-isomer specific 2-hydroxyacid dehydrogenase family.</text>
</comment>
<accession>A0ABQ2NAB3</accession>
<keyword evidence="2 3" id="KW-0560">Oxidoreductase</keyword>
<dbReference type="InterPro" id="IPR006140">
    <property type="entry name" value="D-isomer_DH_NAD-bd"/>
</dbReference>
<name>A0ABQ2NAB3_9ACTN</name>
<proteinExistence type="inferred from homology"/>
<dbReference type="Proteomes" id="UP000655410">
    <property type="component" value="Unassembled WGS sequence"/>
</dbReference>
<keyword evidence="7" id="KW-1185">Reference proteome</keyword>
<dbReference type="PANTHER" id="PTHR10996:SF283">
    <property type="entry name" value="GLYOXYLATE_HYDROXYPYRUVATE REDUCTASE B"/>
    <property type="match status" value="1"/>
</dbReference>
<dbReference type="Gene3D" id="3.40.50.720">
    <property type="entry name" value="NAD(P)-binding Rossmann-like Domain"/>
    <property type="match status" value="2"/>
</dbReference>
<sequence length="319" mass="32625">MTVADAPVAVYAALDDHVAAGVAALEAAGFRVVQAGSDDPAELAAAAGDAVALLVGYGRVDEAVLRALPGLRVVSLISQGHDNVDVAACARAGVQVAHLPPVATEEVAVHAWALTLAAVRQLPFFDRASRSASTWASRPRAIPRRLSGLEVGIVGTGRTAAAYAGLAGGHVAALRSWSRSGRPLAGATPVADLHELLATSDVVSLHLPLDDETQGIVDDAFLAAMRPGSWLVNVARGGLVDPAAVARALDSGHLAGAALDVLDKEPAAPGHPLVARDDILLTPHTAWLSAESELAYVVEQAANVIAWLQTGAVTHPVLP</sequence>